<dbReference type="Proteomes" id="UP000243255">
    <property type="component" value="Unassembled WGS sequence"/>
</dbReference>
<dbReference type="RefSeq" id="WP_073124895.1">
    <property type="nucleotide sequence ID" value="NZ_BAABCH010000024.1"/>
</dbReference>
<feature type="domain" description="VTT" evidence="7">
    <location>
        <begin position="76"/>
        <end position="192"/>
    </location>
</feature>
<feature type="transmembrane region" description="Helical" evidence="6">
    <location>
        <begin position="95"/>
        <end position="116"/>
    </location>
</feature>
<feature type="transmembrane region" description="Helical" evidence="6">
    <location>
        <begin position="20"/>
        <end position="40"/>
    </location>
</feature>
<protein>
    <recommendedName>
        <fullName evidence="6">TVP38/TMEM64 family membrane protein</fullName>
    </recommendedName>
</protein>
<keyword evidence="3 6" id="KW-0812">Transmembrane</keyword>
<dbReference type="InterPro" id="IPR015414">
    <property type="entry name" value="TMEM64"/>
</dbReference>
<keyword evidence="4 6" id="KW-1133">Transmembrane helix</keyword>
<dbReference type="GO" id="GO:0005886">
    <property type="term" value="C:plasma membrane"/>
    <property type="evidence" value="ECO:0007669"/>
    <property type="project" value="UniProtKB-SubCell"/>
</dbReference>
<evidence type="ECO:0000256" key="1">
    <source>
        <dbReference type="ARBA" id="ARBA00004651"/>
    </source>
</evidence>
<dbReference type="STRING" id="1121321.SAMN04488530_10791"/>
<keyword evidence="9" id="KW-1185">Reference proteome</keyword>
<keyword evidence="5 6" id="KW-0472">Membrane</keyword>
<feature type="transmembrane region" description="Helical" evidence="6">
    <location>
        <begin position="52"/>
        <end position="75"/>
    </location>
</feature>
<gene>
    <name evidence="8" type="ORF">SAMN04488530_10791</name>
</gene>
<evidence type="ECO:0000256" key="6">
    <source>
        <dbReference type="RuleBase" id="RU366058"/>
    </source>
</evidence>
<evidence type="ECO:0000256" key="2">
    <source>
        <dbReference type="ARBA" id="ARBA00022475"/>
    </source>
</evidence>
<dbReference type="Pfam" id="PF09335">
    <property type="entry name" value="VTT_dom"/>
    <property type="match status" value="1"/>
</dbReference>
<dbReference type="OrthoDB" id="9812980at2"/>
<proteinExistence type="inferred from homology"/>
<feature type="transmembrane region" description="Helical" evidence="6">
    <location>
        <begin position="202"/>
        <end position="219"/>
    </location>
</feature>
<dbReference type="EMBL" id="FQWX01000007">
    <property type="protein sequence ID" value="SHG78965.1"/>
    <property type="molecule type" value="Genomic_DNA"/>
</dbReference>
<sequence>MIQNSDNEKVNTKKFHQNIIKYTLSVGVVGAIVFLIYKISRMNIGIKEIQSYVEGFGGLAPVVYILIFALVPLTLFPDSIIAISGGLIFGLAKGYIFTTIGALIGGTISFYISRYFGRDVVKKLTKDKLDNIENMINEKGFTIVFLLRLIPLFPFDVISYGAGFTSIKYRDFAIATVLGTIPGILVFTNIGAKSVDIGSSSFYASIAALILLLFTSMVLKKKFLNSKKSEGYDIDK</sequence>
<reference evidence="9" key="1">
    <citation type="submission" date="2016-11" db="EMBL/GenBank/DDBJ databases">
        <authorList>
            <person name="Varghese N."/>
            <person name="Submissions S."/>
        </authorList>
    </citation>
    <scope>NUCLEOTIDE SEQUENCE [LARGE SCALE GENOMIC DNA]</scope>
    <source>
        <strain evidence="9">DSM 2635</strain>
    </source>
</reference>
<accession>A0A1M5MNZ4</accession>
<evidence type="ECO:0000313" key="8">
    <source>
        <dbReference type="EMBL" id="SHG78965.1"/>
    </source>
</evidence>
<comment type="similarity">
    <text evidence="6">Belongs to the TVP38/TMEM64 family.</text>
</comment>
<dbReference type="PANTHER" id="PTHR12677">
    <property type="entry name" value="GOLGI APPARATUS MEMBRANE PROTEIN TVP38-RELATED"/>
    <property type="match status" value="1"/>
</dbReference>
<evidence type="ECO:0000313" key="9">
    <source>
        <dbReference type="Proteomes" id="UP000243255"/>
    </source>
</evidence>
<name>A0A1M5MNZ4_9FIRM</name>
<keyword evidence="2 6" id="KW-1003">Cell membrane</keyword>
<dbReference type="AlphaFoldDB" id="A0A1M5MNZ4"/>
<organism evidence="8 9">
    <name type="scientific">Asaccharospora irregularis DSM 2635</name>
    <dbReference type="NCBI Taxonomy" id="1121321"/>
    <lineage>
        <taxon>Bacteria</taxon>
        <taxon>Bacillati</taxon>
        <taxon>Bacillota</taxon>
        <taxon>Clostridia</taxon>
        <taxon>Peptostreptococcales</taxon>
        <taxon>Peptostreptococcaceae</taxon>
        <taxon>Asaccharospora</taxon>
    </lineage>
</organism>
<dbReference type="PANTHER" id="PTHR12677:SF59">
    <property type="entry name" value="GOLGI APPARATUS MEMBRANE PROTEIN TVP38-RELATED"/>
    <property type="match status" value="1"/>
</dbReference>
<evidence type="ECO:0000256" key="5">
    <source>
        <dbReference type="ARBA" id="ARBA00023136"/>
    </source>
</evidence>
<dbReference type="InterPro" id="IPR032816">
    <property type="entry name" value="VTT_dom"/>
</dbReference>
<evidence type="ECO:0000259" key="7">
    <source>
        <dbReference type="Pfam" id="PF09335"/>
    </source>
</evidence>
<evidence type="ECO:0000256" key="4">
    <source>
        <dbReference type="ARBA" id="ARBA00022989"/>
    </source>
</evidence>
<evidence type="ECO:0000256" key="3">
    <source>
        <dbReference type="ARBA" id="ARBA00022692"/>
    </source>
</evidence>
<feature type="transmembrane region" description="Helical" evidence="6">
    <location>
        <begin position="172"/>
        <end position="190"/>
    </location>
</feature>
<comment type="subcellular location">
    <subcellularLocation>
        <location evidence="1 6">Cell membrane</location>
        <topology evidence="1 6">Multi-pass membrane protein</topology>
    </subcellularLocation>
</comment>